<dbReference type="InterPro" id="IPR038765">
    <property type="entry name" value="Papain-like_cys_pep_sf"/>
</dbReference>
<dbReference type="Gene3D" id="3.10.620.30">
    <property type="match status" value="1"/>
</dbReference>
<evidence type="ECO:0000259" key="1">
    <source>
        <dbReference type="SMART" id="SM00460"/>
    </source>
</evidence>
<gene>
    <name evidence="2" type="ORF">DSM107014_01100</name>
</gene>
<evidence type="ECO:0000313" key="2">
    <source>
        <dbReference type="EMBL" id="MBR8826499.1"/>
    </source>
</evidence>
<organism evidence="2 3">
    <name type="scientific">Gomphosphaeria aponina SAG 52.96 = DSM 107014</name>
    <dbReference type="NCBI Taxonomy" id="1521640"/>
    <lineage>
        <taxon>Bacteria</taxon>
        <taxon>Bacillati</taxon>
        <taxon>Cyanobacteriota</taxon>
        <taxon>Cyanophyceae</taxon>
        <taxon>Oscillatoriophycideae</taxon>
        <taxon>Chroococcales</taxon>
        <taxon>Gomphosphaeriaceae</taxon>
        <taxon>Gomphosphaeria</taxon>
    </lineage>
</organism>
<dbReference type="InterPro" id="IPR018667">
    <property type="entry name" value="DUF2126"/>
</dbReference>
<comment type="caution">
    <text evidence="2">The sequence shown here is derived from an EMBL/GenBank/DDBJ whole genome shotgun (WGS) entry which is preliminary data.</text>
</comment>
<feature type="domain" description="Transglutaminase-like" evidence="1">
    <location>
        <begin position="172"/>
        <end position="248"/>
    </location>
</feature>
<dbReference type="Pfam" id="PF01841">
    <property type="entry name" value="Transglut_core"/>
    <property type="match status" value="1"/>
</dbReference>
<dbReference type="SUPFAM" id="SSF54001">
    <property type="entry name" value="Cysteine proteinases"/>
    <property type="match status" value="1"/>
</dbReference>
<dbReference type="Pfam" id="PF08379">
    <property type="entry name" value="Bact_transglu_N"/>
    <property type="match status" value="1"/>
</dbReference>
<name>A0A941JKX9_9CHRO</name>
<dbReference type="PANTHER" id="PTHR33490:SF1">
    <property type="entry name" value="SLL1233 PROTEIN"/>
    <property type="match status" value="1"/>
</dbReference>
<dbReference type="EMBL" id="JADQBC010000004">
    <property type="protein sequence ID" value="MBR8826499.1"/>
    <property type="molecule type" value="Genomic_DNA"/>
</dbReference>
<dbReference type="AlphaFoldDB" id="A0A941JKX9"/>
<protein>
    <submittedName>
        <fullName evidence="2">Transglutaminase family protein</fullName>
    </submittedName>
</protein>
<accession>A0A941JKX9</accession>
<dbReference type="InterPro" id="IPR013589">
    <property type="entry name" value="Bac_transglu_N"/>
</dbReference>
<dbReference type="Proteomes" id="UP000767446">
    <property type="component" value="Unassembled WGS sequence"/>
</dbReference>
<dbReference type="Pfam" id="PF09899">
    <property type="entry name" value="DUF2126"/>
    <property type="match status" value="4"/>
</dbReference>
<dbReference type="PANTHER" id="PTHR33490">
    <property type="entry name" value="BLR5614 PROTEIN-RELATED"/>
    <property type="match status" value="1"/>
</dbReference>
<reference evidence="2" key="1">
    <citation type="submission" date="2021-02" db="EMBL/GenBank/DDBJ databases">
        <title>Metagenome analyses of Stigonema ocellatum DSM 106950, Chlorogloea purpurea SAG 13.99 and Gomphosphaeria aponina DSM 107014.</title>
        <authorList>
            <person name="Marter P."/>
            <person name="Huang S."/>
        </authorList>
    </citation>
    <scope>NUCLEOTIDE SEQUENCE</scope>
    <source>
        <strain evidence="2">JP213</strain>
    </source>
</reference>
<evidence type="ECO:0000313" key="3">
    <source>
        <dbReference type="Proteomes" id="UP000767446"/>
    </source>
</evidence>
<dbReference type="SMART" id="SM00460">
    <property type="entry name" value="TGc"/>
    <property type="match status" value="1"/>
</dbReference>
<sequence length="743" mass="84225">MTITVGLHHQLKYSYSRSIILGPHTIGLRPSPHCRTPIQSYSLKISPPEHYLTWLQDVYGNFLARVNFLGPTNYLNVEVALIAQLQTINPFNFLLEDYAINYPFTYPPELAKQLVPFLEITESGSLLQAWVEKHRQKDSYTTNFILELNQQLAQEINYQIRLEAGIQSCEETLGQKIGSCRDTGWLFVQILRYYGLAARFVSGYLIQLTPDIPPGAGPMGPEADQGDLHAWTEVYLPGAGWIGLDPTSGFLAAEGHLPLVCTPDPLAASPVRGTTEPCTSQLDFSVIVSRYEETPRTTKPYTEQQWEKINSLGNTVEASLQRYCVDLTMGGVYIFGGHNPQENSLEWLQNSITLSLTLELRNGSIDLFPPWQELITAIEGWERESGAIAINLHPVSNWAQLVAINTILAAAARQCGLETEKYLLDGRPIPGGCTNIVIAPKQESPFWRRPDLVRSLITYFHNHPSLAAVFGQTPKSHEYLSQLGEMVDGRPEHFLKNNHLTGFDFEQLFSQGGLELRGLAMFPHYQMGLLQMLLLRSLFAWFWETPYTKPLNLGDSPGWEPGDARRACAFAHRFMLPSELEKDLQQVIRDLQQAGYEFELKWFEPFFEFHFPRYGEITRDGVQLELRFAAEKQIQVRLREAMGNSERYVVLCNQRQVPLKSTGVLGEYVGAVRFEKVPQLLFEIVDTREKSIGGCTYYINSPSGHTYEQLPVNRREAESRMVERFVPMGHTPGKITLPPLRLE</sequence>
<dbReference type="InterPro" id="IPR002931">
    <property type="entry name" value="Transglutaminase-like"/>
</dbReference>
<proteinExistence type="predicted"/>